<dbReference type="AlphaFoldDB" id="A0A4R7CBE2"/>
<keyword evidence="9" id="KW-1185">Reference proteome</keyword>
<dbReference type="InterPro" id="IPR000620">
    <property type="entry name" value="EamA_dom"/>
</dbReference>
<sequence length="286" mass="29921">MNLSLVIPPLFVLMWATGFVTARLVAPHIEPISFLVLRFGLTTIVLGVFALAAGAPWPRRPSEWARTAAIGILIQGVYLGGVFWAVRHGLPTSVSALIAATQPLLTALVALPLLGERVSPRRWLGVAVGFVGVALVLLPKIGVGGGYGVLPLVVSVASLIAITLGTIWQKRAGGAQDMRTGMAIQFGASAIALLPLAFATETMRVDPAPAFWIGLVWSIFGLSIGAVMLLFTMIRRGAVVGVAAWLFLVPPITALMSLAIFGETLAPVQMLGMAVAMVGVALATRS</sequence>
<accession>A0A4R7CBE2</accession>
<dbReference type="PANTHER" id="PTHR32322">
    <property type="entry name" value="INNER MEMBRANE TRANSPORTER"/>
    <property type="match status" value="1"/>
</dbReference>
<dbReference type="Proteomes" id="UP000295122">
    <property type="component" value="Unassembled WGS sequence"/>
</dbReference>
<feature type="transmembrane region" description="Helical" evidence="6">
    <location>
        <begin position="238"/>
        <end position="260"/>
    </location>
</feature>
<evidence type="ECO:0000313" key="9">
    <source>
        <dbReference type="Proteomes" id="UP000295122"/>
    </source>
</evidence>
<evidence type="ECO:0000313" key="8">
    <source>
        <dbReference type="EMBL" id="TDR94755.1"/>
    </source>
</evidence>
<dbReference type="SUPFAM" id="SSF103481">
    <property type="entry name" value="Multidrug resistance efflux transporter EmrE"/>
    <property type="match status" value="2"/>
</dbReference>
<feature type="transmembrane region" description="Helical" evidence="6">
    <location>
        <begin position="123"/>
        <end position="141"/>
    </location>
</feature>
<evidence type="ECO:0000256" key="1">
    <source>
        <dbReference type="ARBA" id="ARBA00004141"/>
    </source>
</evidence>
<reference evidence="8 9" key="1">
    <citation type="submission" date="2019-03" db="EMBL/GenBank/DDBJ databases">
        <title>Genomic Encyclopedia of Type Strains, Phase IV (KMG-IV): sequencing the most valuable type-strain genomes for metagenomic binning, comparative biology and taxonomic classification.</title>
        <authorList>
            <person name="Goeker M."/>
        </authorList>
    </citation>
    <scope>NUCLEOTIDE SEQUENCE [LARGE SCALE GENOMIC DNA]</scope>
    <source>
        <strain evidence="8 9">DSM 25903</strain>
    </source>
</reference>
<keyword evidence="4 6" id="KW-1133">Transmembrane helix</keyword>
<feature type="transmembrane region" description="Helical" evidence="6">
    <location>
        <begin position="92"/>
        <end position="111"/>
    </location>
</feature>
<evidence type="ECO:0000256" key="4">
    <source>
        <dbReference type="ARBA" id="ARBA00022989"/>
    </source>
</evidence>
<dbReference type="PANTHER" id="PTHR32322:SF2">
    <property type="entry name" value="EAMA DOMAIN-CONTAINING PROTEIN"/>
    <property type="match status" value="1"/>
</dbReference>
<feature type="transmembrane region" description="Helical" evidence="6">
    <location>
        <begin position="67"/>
        <end position="86"/>
    </location>
</feature>
<feature type="transmembrane region" description="Helical" evidence="6">
    <location>
        <begin position="180"/>
        <end position="198"/>
    </location>
</feature>
<name>A0A4R7CBE2_9HYPH</name>
<dbReference type="Gene3D" id="1.10.3730.20">
    <property type="match status" value="1"/>
</dbReference>
<comment type="caution">
    <text evidence="8">The sequence shown here is derived from an EMBL/GenBank/DDBJ whole genome shotgun (WGS) entry which is preliminary data.</text>
</comment>
<feature type="transmembrane region" description="Helical" evidence="6">
    <location>
        <begin position="266"/>
        <end position="284"/>
    </location>
</feature>
<dbReference type="InterPro" id="IPR037185">
    <property type="entry name" value="EmrE-like"/>
</dbReference>
<feature type="transmembrane region" description="Helical" evidence="6">
    <location>
        <begin position="32"/>
        <end position="55"/>
    </location>
</feature>
<keyword evidence="5 6" id="KW-0472">Membrane</keyword>
<keyword evidence="3 6" id="KW-0812">Transmembrane</keyword>
<evidence type="ECO:0000256" key="5">
    <source>
        <dbReference type="ARBA" id="ARBA00023136"/>
    </source>
</evidence>
<feature type="transmembrane region" description="Helical" evidence="6">
    <location>
        <begin position="147"/>
        <end position="168"/>
    </location>
</feature>
<comment type="subcellular location">
    <subcellularLocation>
        <location evidence="1">Membrane</location>
        <topology evidence="1">Multi-pass membrane protein</topology>
    </subcellularLocation>
</comment>
<feature type="transmembrane region" description="Helical" evidence="6">
    <location>
        <begin position="210"/>
        <end position="231"/>
    </location>
</feature>
<dbReference type="InterPro" id="IPR050638">
    <property type="entry name" value="AA-Vitamin_Transporters"/>
</dbReference>
<protein>
    <submittedName>
        <fullName evidence="8">Threonine/homoserine efflux transporter RhtA</fullName>
    </submittedName>
</protein>
<dbReference type="Pfam" id="PF00892">
    <property type="entry name" value="EamA"/>
    <property type="match status" value="2"/>
</dbReference>
<feature type="domain" description="EamA" evidence="7">
    <location>
        <begin position="11"/>
        <end position="137"/>
    </location>
</feature>
<dbReference type="EMBL" id="SNZR01000011">
    <property type="protein sequence ID" value="TDR94755.1"/>
    <property type="molecule type" value="Genomic_DNA"/>
</dbReference>
<gene>
    <name evidence="8" type="ORF">EV668_2044</name>
</gene>
<comment type="similarity">
    <text evidence="2">Belongs to the EamA transporter family.</text>
</comment>
<proteinExistence type="inferred from homology"/>
<feature type="domain" description="EamA" evidence="7">
    <location>
        <begin position="155"/>
        <end position="284"/>
    </location>
</feature>
<evidence type="ECO:0000256" key="3">
    <source>
        <dbReference type="ARBA" id="ARBA00022692"/>
    </source>
</evidence>
<organism evidence="8 9">
    <name type="scientific">Enterovirga rhinocerotis</name>
    <dbReference type="NCBI Taxonomy" id="1339210"/>
    <lineage>
        <taxon>Bacteria</taxon>
        <taxon>Pseudomonadati</taxon>
        <taxon>Pseudomonadota</taxon>
        <taxon>Alphaproteobacteria</taxon>
        <taxon>Hyphomicrobiales</taxon>
        <taxon>Methylobacteriaceae</taxon>
        <taxon>Enterovirga</taxon>
    </lineage>
</organism>
<evidence type="ECO:0000259" key="7">
    <source>
        <dbReference type="Pfam" id="PF00892"/>
    </source>
</evidence>
<evidence type="ECO:0000256" key="6">
    <source>
        <dbReference type="SAM" id="Phobius"/>
    </source>
</evidence>
<dbReference type="GO" id="GO:0016020">
    <property type="term" value="C:membrane"/>
    <property type="evidence" value="ECO:0007669"/>
    <property type="project" value="UniProtKB-SubCell"/>
</dbReference>
<evidence type="ECO:0000256" key="2">
    <source>
        <dbReference type="ARBA" id="ARBA00007362"/>
    </source>
</evidence>
<dbReference type="OrthoDB" id="9809509at2"/>
<dbReference type="RefSeq" id="WP_133769618.1">
    <property type="nucleotide sequence ID" value="NZ_SNZR01000011.1"/>
</dbReference>